<dbReference type="AlphaFoldDB" id="A0A8S9YQZ2"/>
<comment type="caution">
    <text evidence="1">The sequence shown here is derived from an EMBL/GenBank/DDBJ whole genome shotgun (WGS) entry which is preliminary data.</text>
</comment>
<protein>
    <submittedName>
        <fullName evidence="1">Uncharacterized protein</fullName>
    </submittedName>
</protein>
<name>A0A8S9YQZ2_9TREM</name>
<dbReference type="Proteomes" id="UP000822476">
    <property type="component" value="Unassembled WGS sequence"/>
</dbReference>
<accession>A0A8S9YQZ2</accession>
<keyword evidence="2" id="KW-1185">Reference proteome</keyword>
<proteinExistence type="predicted"/>
<sequence>MWVNLDVSSAAFHAIHCHSCSLVVFELSSDESESKSSDVMLSVVSLLNVRVRHFTVQVSSKRQKLRADMVG</sequence>
<dbReference type="EMBL" id="JTDE01007287">
    <property type="protein sequence ID" value="KAF7239949.1"/>
    <property type="molecule type" value="Genomic_DNA"/>
</dbReference>
<evidence type="ECO:0000313" key="2">
    <source>
        <dbReference type="Proteomes" id="UP000822476"/>
    </source>
</evidence>
<gene>
    <name evidence="1" type="ORF">EG68_10838</name>
</gene>
<organism evidence="1 2">
    <name type="scientific">Paragonimus skrjabini miyazakii</name>
    <dbReference type="NCBI Taxonomy" id="59628"/>
    <lineage>
        <taxon>Eukaryota</taxon>
        <taxon>Metazoa</taxon>
        <taxon>Spiralia</taxon>
        <taxon>Lophotrochozoa</taxon>
        <taxon>Platyhelminthes</taxon>
        <taxon>Trematoda</taxon>
        <taxon>Digenea</taxon>
        <taxon>Plagiorchiida</taxon>
        <taxon>Troglotremata</taxon>
        <taxon>Troglotrematidae</taxon>
        <taxon>Paragonimus</taxon>
    </lineage>
</organism>
<reference evidence="1" key="1">
    <citation type="submission" date="2019-07" db="EMBL/GenBank/DDBJ databases">
        <title>Annotation for the trematode Paragonimus miyazaki's.</title>
        <authorList>
            <person name="Choi Y.-J."/>
        </authorList>
    </citation>
    <scope>NUCLEOTIDE SEQUENCE</scope>
    <source>
        <strain evidence="1">Japan</strain>
    </source>
</reference>
<evidence type="ECO:0000313" key="1">
    <source>
        <dbReference type="EMBL" id="KAF7239949.1"/>
    </source>
</evidence>